<feature type="region of interest" description="Disordered" evidence="1">
    <location>
        <begin position="71"/>
        <end position="170"/>
    </location>
</feature>
<feature type="region of interest" description="Disordered" evidence="1">
    <location>
        <begin position="182"/>
        <end position="202"/>
    </location>
</feature>
<dbReference type="EMBL" id="JAVFKD010000001">
    <property type="protein sequence ID" value="KAK5998130.1"/>
    <property type="molecule type" value="Genomic_DNA"/>
</dbReference>
<name>A0ABR0T286_9HYPO</name>
<evidence type="ECO:0000256" key="1">
    <source>
        <dbReference type="SAM" id="MobiDB-lite"/>
    </source>
</evidence>
<feature type="compositionally biased region" description="Polar residues" evidence="1">
    <location>
        <begin position="133"/>
        <end position="143"/>
    </location>
</feature>
<dbReference type="InterPro" id="IPR043519">
    <property type="entry name" value="NT_sf"/>
</dbReference>
<evidence type="ECO:0000313" key="3">
    <source>
        <dbReference type="EMBL" id="KAK5998130.1"/>
    </source>
</evidence>
<comment type="caution">
    <text evidence="3">The sequence shown here is derived from an EMBL/GenBank/DDBJ whole genome shotgun (WGS) entry which is preliminary data.</text>
</comment>
<reference evidence="3 4" key="1">
    <citation type="submission" date="2024-01" db="EMBL/GenBank/DDBJ databases">
        <title>Complete genome of Cladobotryum mycophilum ATHUM6906.</title>
        <authorList>
            <person name="Christinaki A.C."/>
            <person name="Myridakis A.I."/>
            <person name="Kouvelis V.N."/>
        </authorList>
    </citation>
    <scope>NUCLEOTIDE SEQUENCE [LARGE SCALE GENOMIC DNA]</scope>
    <source>
        <strain evidence="3 4">ATHUM6906</strain>
    </source>
</reference>
<protein>
    <recommendedName>
        <fullName evidence="2">Poly(A) RNA polymerase mitochondrial-like central palm domain-containing protein</fullName>
    </recommendedName>
</protein>
<keyword evidence="4" id="KW-1185">Reference proteome</keyword>
<evidence type="ECO:0000313" key="4">
    <source>
        <dbReference type="Proteomes" id="UP001338125"/>
    </source>
</evidence>
<dbReference type="PANTHER" id="PTHR12271:SF40">
    <property type="entry name" value="POLY(A) RNA POLYMERASE GLD2"/>
    <property type="match status" value="1"/>
</dbReference>
<sequence>MSAYQKDWQGHGGDDPAVGLEGQLRNLVLANTTTMNESSARLIALPNLTYSGGPNFPLSLGANPSHLDYTNYGDSARLASQPVPQSPKTSRRRPNQAQRRQMNAQFTIAPDIRPQQPFHNHQPRPTPPYQRHMVTNSHPQPLSWQRDFDVPRSHGSWSGPSQGGAINASGYSPLLANSHLHQTSLSSGTRQPPGGFQNQRRPYFRPDEIANQAGILDMLCYQVVSSSEIDRAEIAQKEVFRQRIESISRQVISRYEQEQKGSEGFPISSVELKCFGSLSSGFATKASDMDLGLLSPLSKVQPDAPGSPIPRLLEKALLDAGLGARLLSRTRVPIIKLCESPPEKLRQDLLDERKRWEDGGRMALEMNATMIAHFMAMMMITQMRAQPMRILHHLPSLRSPVEKMAEYNIFDFNKGQNILSHPIMA</sequence>
<dbReference type="Gene3D" id="3.30.460.10">
    <property type="entry name" value="Beta Polymerase, domain 2"/>
    <property type="match status" value="1"/>
</dbReference>
<evidence type="ECO:0000259" key="2">
    <source>
        <dbReference type="Pfam" id="PF22600"/>
    </source>
</evidence>
<dbReference type="SUPFAM" id="SSF81301">
    <property type="entry name" value="Nucleotidyltransferase"/>
    <property type="match status" value="1"/>
</dbReference>
<gene>
    <name evidence="3" type="ORF">PT974_00502</name>
</gene>
<feature type="compositionally biased region" description="Polar residues" evidence="1">
    <location>
        <begin position="182"/>
        <end position="200"/>
    </location>
</feature>
<dbReference type="PANTHER" id="PTHR12271">
    <property type="entry name" value="POLY A POLYMERASE CID PAP -RELATED"/>
    <property type="match status" value="1"/>
</dbReference>
<dbReference type="Pfam" id="PF22600">
    <property type="entry name" value="MTPAP-like_central"/>
    <property type="match status" value="1"/>
</dbReference>
<proteinExistence type="predicted"/>
<feature type="domain" description="Poly(A) RNA polymerase mitochondrial-like central palm" evidence="2">
    <location>
        <begin position="221"/>
        <end position="349"/>
    </location>
</feature>
<feature type="compositionally biased region" description="Polar residues" evidence="1">
    <location>
        <begin position="95"/>
        <end position="106"/>
    </location>
</feature>
<accession>A0ABR0T286</accession>
<dbReference type="InterPro" id="IPR054708">
    <property type="entry name" value="MTPAP-like_central"/>
</dbReference>
<organism evidence="3 4">
    <name type="scientific">Cladobotryum mycophilum</name>
    <dbReference type="NCBI Taxonomy" id="491253"/>
    <lineage>
        <taxon>Eukaryota</taxon>
        <taxon>Fungi</taxon>
        <taxon>Dikarya</taxon>
        <taxon>Ascomycota</taxon>
        <taxon>Pezizomycotina</taxon>
        <taxon>Sordariomycetes</taxon>
        <taxon>Hypocreomycetidae</taxon>
        <taxon>Hypocreales</taxon>
        <taxon>Hypocreaceae</taxon>
        <taxon>Cladobotryum</taxon>
    </lineage>
</organism>
<dbReference type="Proteomes" id="UP001338125">
    <property type="component" value="Unassembled WGS sequence"/>
</dbReference>